<reference evidence="2 3" key="1">
    <citation type="submission" date="2021-02" db="EMBL/GenBank/DDBJ databases">
        <title>Leptospira ainlahdjerensis sp. nov., Leptospira ainazelensis sp. nov., Leptospira abararensis sp. nov. and Leptospira chreensis sp. nov., four new species isolated from water sources in Algeria.</title>
        <authorList>
            <person name="Amara Korba A."/>
            <person name="Kainiu M."/>
            <person name="Vincent A.T."/>
            <person name="Mariet J.-F."/>
            <person name="Veyrier F.J."/>
            <person name="Goarant C."/>
            <person name="Picardeau M."/>
        </authorList>
    </citation>
    <scope>NUCLEOTIDE SEQUENCE [LARGE SCALE GENOMIC DNA]</scope>
    <source>
        <strain evidence="2 3">201903070</strain>
    </source>
</reference>
<evidence type="ECO:0000313" key="2">
    <source>
        <dbReference type="EMBL" id="MBM9575776.1"/>
    </source>
</evidence>
<name>A0ABS2U5W9_9LEPT</name>
<protein>
    <submittedName>
        <fullName evidence="2">Uncharacterized protein</fullName>
    </submittedName>
</protein>
<feature type="transmembrane region" description="Helical" evidence="1">
    <location>
        <begin position="94"/>
        <end position="114"/>
    </location>
</feature>
<organism evidence="2 3">
    <name type="scientific">Leptospira ainlahdjerensis</name>
    <dbReference type="NCBI Taxonomy" id="2810033"/>
    <lineage>
        <taxon>Bacteria</taxon>
        <taxon>Pseudomonadati</taxon>
        <taxon>Spirochaetota</taxon>
        <taxon>Spirochaetia</taxon>
        <taxon>Leptospirales</taxon>
        <taxon>Leptospiraceae</taxon>
        <taxon>Leptospira</taxon>
    </lineage>
</organism>
<keyword evidence="1" id="KW-0472">Membrane</keyword>
<evidence type="ECO:0000313" key="3">
    <source>
        <dbReference type="Proteomes" id="UP000724686"/>
    </source>
</evidence>
<feature type="transmembrane region" description="Helical" evidence="1">
    <location>
        <begin position="34"/>
        <end position="55"/>
    </location>
</feature>
<feature type="transmembrane region" description="Helical" evidence="1">
    <location>
        <begin position="7"/>
        <end position="28"/>
    </location>
</feature>
<accession>A0ABS2U5W9</accession>
<proteinExistence type="predicted"/>
<dbReference type="EMBL" id="JAFFPU010000004">
    <property type="protein sequence ID" value="MBM9575776.1"/>
    <property type="molecule type" value="Genomic_DNA"/>
</dbReference>
<feature type="transmembrane region" description="Helical" evidence="1">
    <location>
        <begin position="67"/>
        <end position="88"/>
    </location>
</feature>
<feature type="transmembrane region" description="Helical" evidence="1">
    <location>
        <begin position="126"/>
        <end position="146"/>
    </location>
</feature>
<keyword evidence="3" id="KW-1185">Reference proteome</keyword>
<feature type="transmembrane region" description="Helical" evidence="1">
    <location>
        <begin position="158"/>
        <end position="177"/>
    </location>
</feature>
<keyword evidence="1" id="KW-0812">Transmembrane</keyword>
<comment type="caution">
    <text evidence="2">The sequence shown here is derived from an EMBL/GenBank/DDBJ whole genome shotgun (WGS) entry which is preliminary data.</text>
</comment>
<evidence type="ECO:0000256" key="1">
    <source>
        <dbReference type="SAM" id="Phobius"/>
    </source>
</evidence>
<sequence length="188" mass="21860">MSLIRVTILICLIEAGIAFVSLFLHGFTSEGFQILARFSGRYSLLTFLFWMAFANEKVLGKILSKRPFCTFAIVHGIHLMFVFAYLSVSGKAPVFSRLILGMITYGIIFLGPWLETFLLRKENRNFILLKRIYFLYLWIFFLLFLLPKTLKASGILEAYDLYILMALILLTLPLWILREFKSKNKSDY</sequence>
<dbReference type="Proteomes" id="UP000724686">
    <property type="component" value="Unassembled WGS sequence"/>
</dbReference>
<gene>
    <name evidence="2" type="ORF">JWG45_01285</name>
</gene>
<dbReference type="RefSeq" id="WP_205277974.1">
    <property type="nucleotide sequence ID" value="NZ_JAFFPU010000004.1"/>
</dbReference>
<keyword evidence="1" id="KW-1133">Transmembrane helix</keyword>